<gene>
    <name evidence="2" type="ORF">B0T17DRAFT_225723</name>
</gene>
<organism evidence="2 3">
    <name type="scientific">Bombardia bombarda</name>
    <dbReference type="NCBI Taxonomy" id="252184"/>
    <lineage>
        <taxon>Eukaryota</taxon>
        <taxon>Fungi</taxon>
        <taxon>Dikarya</taxon>
        <taxon>Ascomycota</taxon>
        <taxon>Pezizomycotina</taxon>
        <taxon>Sordariomycetes</taxon>
        <taxon>Sordariomycetidae</taxon>
        <taxon>Sordariales</taxon>
        <taxon>Lasiosphaeriaceae</taxon>
        <taxon>Bombardia</taxon>
    </lineage>
</organism>
<dbReference type="AlphaFoldDB" id="A0AA39XBF0"/>
<evidence type="ECO:0000256" key="1">
    <source>
        <dbReference type="SAM" id="SignalP"/>
    </source>
</evidence>
<feature type="chain" id="PRO_5041273039" description="NAD-specific glutamate dehydrogenase" evidence="1">
    <location>
        <begin position="23"/>
        <end position="407"/>
    </location>
</feature>
<evidence type="ECO:0000313" key="2">
    <source>
        <dbReference type="EMBL" id="KAK0630625.1"/>
    </source>
</evidence>
<accession>A0AA39XBF0</accession>
<evidence type="ECO:0000313" key="3">
    <source>
        <dbReference type="Proteomes" id="UP001174934"/>
    </source>
</evidence>
<keyword evidence="3" id="KW-1185">Reference proteome</keyword>
<dbReference type="EMBL" id="JAULSR010000002">
    <property type="protein sequence ID" value="KAK0630625.1"/>
    <property type="molecule type" value="Genomic_DNA"/>
</dbReference>
<evidence type="ECO:0008006" key="4">
    <source>
        <dbReference type="Google" id="ProtNLM"/>
    </source>
</evidence>
<dbReference type="Proteomes" id="UP001174934">
    <property type="component" value="Unassembled WGS sequence"/>
</dbReference>
<keyword evidence="1" id="KW-0732">Signal</keyword>
<comment type="caution">
    <text evidence="2">The sequence shown here is derived from an EMBL/GenBank/DDBJ whole genome shotgun (WGS) entry which is preliminary data.</text>
</comment>
<feature type="signal peptide" evidence="1">
    <location>
        <begin position="1"/>
        <end position="22"/>
    </location>
</feature>
<sequence length="407" mass="41583">MGRYAYLASLLRLVSLPVLKLGLDLLDNGRDVGGAHGGLDAHEGAVLHDRGRAAIVLGGVRGGGGGRLLALLALLHGGQVVLAAVLLAYDTHTLNTGIVDLALGLGAQTLVGNQGALLDRLVGGVEEVQQAVGAANLLNISRVASLGEHLLGPLHLALLDDAVPLSLLALAELVAHLALPGNGGLLGLVVLVLELPDGLELLLLLGLELGALVAEARQVLVRLVLLGLDDVGLGLQLVVLLAEGLSFRILHAVLDRLDLGAKFVDVLLRLVKLGKVLALLAQVGNLGQGLLLVHELHHAAVDLAIEVLDLAVDLVDALEGELAAGRLLLGDAGLDLLVEALDLIQLDLAGILASRLLLADLGELAQQLLAALLGGRLGLLVLGASELNLGLDGILLCESGQQVSGGL</sequence>
<reference evidence="2" key="1">
    <citation type="submission" date="2023-06" db="EMBL/GenBank/DDBJ databases">
        <title>Genome-scale phylogeny and comparative genomics of the fungal order Sordariales.</title>
        <authorList>
            <consortium name="Lawrence Berkeley National Laboratory"/>
            <person name="Hensen N."/>
            <person name="Bonometti L."/>
            <person name="Westerberg I."/>
            <person name="Brannstrom I.O."/>
            <person name="Guillou S."/>
            <person name="Cros-Aarteil S."/>
            <person name="Calhoun S."/>
            <person name="Haridas S."/>
            <person name="Kuo A."/>
            <person name="Mondo S."/>
            <person name="Pangilinan J."/>
            <person name="Riley R."/>
            <person name="LaButti K."/>
            <person name="Andreopoulos B."/>
            <person name="Lipzen A."/>
            <person name="Chen C."/>
            <person name="Yanf M."/>
            <person name="Daum C."/>
            <person name="Ng V."/>
            <person name="Clum A."/>
            <person name="Steindorff A."/>
            <person name="Ohm R."/>
            <person name="Martin F."/>
            <person name="Silar P."/>
            <person name="Natvig D."/>
            <person name="Lalanne C."/>
            <person name="Gautier V."/>
            <person name="Ament-velasquez S.L."/>
            <person name="Kruys A."/>
            <person name="Hutchinson M.I."/>
            <person name="Powell A.J."/>
            <person name="Barry K."/>
            <person name="Miller A.N."/>
            <person name="Grigoriev I.V."/>
            <person name="Debuchy R."/>
            <person name="Gladieux P."/>
            <person name="Thoren M.H."/>
            <person name="Johannesson H."/>
        </authorList>
    </citation>
    <scope>NUCLEOTIDE SEQUENCE</scope>
    <source>
        <strain evidence="2">SMH3391-2</strain>
    </source>
</reference>
<name>A0AA39XBF0_9PEZI</name>
<protein>
    <recommendedName>
        <fullName evidence="4">NAD-specific glutamate dehydrogenase</fullName>
    </recommendedName>
</protein>
<proteinExistence type="predicted"/>